<keyword evidence="7" id="KW-0489">Methyltransferase</keyword>
<evidence type="ECO:0000259" key="6">
    <source>
        <dbReference type="Pfam" id="PF07298"/>
    </source>
</evidence>
<evidence type="ECO:0000256" key="4">
    <source>
        <dbReference type="ARBA" id="ARBA00023136"/>
    </source>
</evidence>
<gene>
    <name evidence="7" type="ORF">C7460_101411</name>
</gene>
<comment type="subcellular location">
    <subcellularLocation>
        <location evidence="1">Membrane</location>
        <topology evidence="1">Multi-pass membrane protein</topology>
    </subcellularLocation>
</comment>
<evidence type="ECO:0000256" key="5">
    <source>
        <dbReference type="SAM" id="Phobius"/>
    </source>
</evidence>
<feature type="transmembrane region" description="Helical" evidence="5">
    <location>
        <begin position="70"/>
        <end position="90"/>
    </location>
</feature>
<evidence type="ECO:0000256" key="3">
    <source>
        <dbReference type="ARBA" id="ARBA00022989"/>
    </source>
</evidence>
<dbReference type="PANTHER" id="PTHR12714:SF9">
    <property type="entry name" value="PROTEIN-S-ISOPRENYLCYSTEINE O-METHYLTRANSFERASE"/>
    <property type="match status" value="1"/>
</dbReference>
<dbReference type="Proteomes" id="UP000256779">
    <property type="component" value="Unassembled WGS sequence"/>
</dbReference>
<dbReference type="Gene3D" id="1.20.120.1630">
    <property type="match status" value="1"/>
</dbReference>
<feature type="domain" description="NnrU" evidence="6">
    <location>
        <begin position="7"/>
        <end position="159"/>
    </location>
</feature>
<dbReference type="GO" id="GO:0016020">
    <property type="term" value="C:membrane"/>
    <property type="evidence" value="ECO:0007669"/>
    <property type="project" value="UniProtKB-SubCell"/>
</dbReference>
<organism evidence="7 8">
    <name type="scientific">Marinoscillum furvescens DSM 4134</name>
    <dbReference type="NCBI Taxonomy" id="1122208"/>
    <lineage>
        <taxon>Bacteria</taxon>
        <taxon>Pseudomonadati</taxon>
        <taxon>Bacteroidota</taxon>
        <taxon>Cytophagia</taxon>
        <taxon>Cytophagales</taxon>
        <taxon>Reichenbachiellaceae</taxon>
        <taxon>Marinoscillum</taxon>
    </lineage>
</organism>
<evidence type="ECO:0000313" key="7">
    <source>
        <dbReference type="EMBL" id="REE05892.1"/>
    </source>
</evidence>
<name>A0A3D9LKV3_MARFU</name>
<keyword evidence="8" id="KW-1185">Reference proteome</keyword>
<accession>A0A3D9LKV3</accession>
<comment type="caution">
    <text evidence="7">The sequence shown here is derived from an EMBL/GenBank/DDBJ whole genome shotgun (WGS) entry which is preliminary data.</text>
</comment>
<evidence type="ECO:0000256" key="1">
    <source>
        <dbReference type="ARBA" id="ARBA00004141"/>
    </source>
</evidence>
<sequence length="187" mass="20789">MHYLILIIGAWAGYLLLHSLLAADRIKAAVPLNAQVYRLFYSLVSVAGLLGLLYLMALAPAKLLFTPPGWMRYGAMIFASWGVIIVMVSFRHLSMLSFLGLKKEPATGLVREGIHGYVRHPIYSGTILVLIGMVGYHPTDVNVATVLTVFAYLPLGIRWEEQKLLKQYGQAYEQYKKEVPAIVPGRG</sequence>
<evidence type="ECO:0000256" key="2">
    <source>
        <dbReference type="ARBA" id="ARBA00022692"/>
    </source>
</evidence>
<dbReference type="GO" id="GO:0008168">
    <property type="term" value="F:methyltransferase activity"/>
    <property type="evidence" value="ECO:0007669"/>
    <property type="project" value="UniProtKB-KW"/>
</dbReference>
<keyword evidence="2 5" id="KW-0812">Transmembrane</keyword>
<dbReference type="AlphaFoldDB" id="A0A3D9LKV3"/>
<dbReference type="EMBL" id="QREG01000001">
    <property type="protein sequence ID" value="REE05892.1"/>
    <property type="molecule type" value="Genomic_DNA"/>
</dbReference>
<dbReference type="RefSeq" id="WP_115866386.1">
    <property type="nucleotide sequence ID" value="NZ_QREG01000001.1"/>
</dbReference>
<dbReference type="Pfam" id="PF07298">
    <property type="entry name" value="NnrU"/>
    <property type="match status" value="1"/>
</dbReference>
<dbReference type="PANTHER" id="PTHR12714">
    <property type="entry name" value="PROTEIN-S ISOPRENYLCYSTEINE O-METHYLTRANSFERASE"/>
    <property type="match status" value="1"/>
</dbReference>
<protein>
    <submittedName>
        <fullName evidence="7">Protein-S-isoprenylcysteine O-methyltransferase Ste14</fullName>
    </submittedName>
</protein>
<keyword evidence="3 5" id="KW-1133">Transmembrane helix</keyword>
<proteinExistence type="predicted"/>
<evidence type="ECO:0000313" key="8">
    <source>
        <dbReference type="Proteomes" id="UP000256779"/>
    </source>
</evidence>
<keyword evidence="4 5" id="KW-0472">Membrane</keyword>
<dbReference type="InterPro" id="IPR009915">
    <property type="entry name" value="NnrU_dom"/>
</dbReference>
<keyword evidence="7" id="KW-0808">Transferase</keyword>
<reference evidence="7 8" key="1">
    <citation type="submission" date="2018-07" db="EMBL/GenBank/DDBJ databases">
        <title>Genomic Encyclopedia of Type Strains, Phase IV (KMG-IV): sequencing the most valuable type-strain genomes for metagenomic binning, comparative biology and taxonomic classification.</title>
        <authorList>
            <person name="Goeker M."/>
        </authorList>
    </citation>
    <scope>NUCLEOTIDE SEQUENCE [LARGE SCALE GENOMIC DNA]</scope>
    <source>
        <strain evidence="7 8">DSM 4134</strain>
    </source>
</reference>
<dbReference type="GO" id="GO:0032259">
    <property type="term" value="P:methylation"/>
    <property type="evidence" value="ECO:0007669"/>
    <property type="project" value="UniProtKB-KW"/>
</dbReference>
<feature type="transmembrane region" description="Helical" evidence="5">
    <location>
        <begin position="38"/>
        <end position="58"/>
    </location>
</feature>
<dbReference type="OrthoDB" id="9809773at2"/>